<dbReference type="FunFam" id="1.10.510.10:FF:000550">
    <property type="entry name" value="Serine/threonine kinase 16"/>
    <property type="match status" value="1"/>
</dbReference>
<evidence type="ECO:0000256" key="4">
    <source>
        <dbReference type="ARBA" id="ARBA00022741"/>
    </source>
</evidence>
<dbReference type="PROSITE" id="PS00107">
    <property type="entry name" value="PROTEIN_KINASE_ATP"/>
    <property type="match status" value="1"/>
</dbReference>
<dbReference type="EMBL" id="KN817613">
    <property type="protein sequence ID" value="KJA16857.1"/>
    <property type="molecule type" value="Genomic_DNA"/>
</dbReference>
<feature type="region of interest" description="Disordered" evidence="11">
    <location>
        <begin position="171"/>
        <end position="218"/>
    </location>
</feature>
<dbReference type="SMART" id="SM00220">
    <property type="entry name" value="S_TKc"/>
    <property type="match status" value="1"/>
</dbReference>
<comment type="catalytic activity">
    <reaction evidence="8">
        <text>L-seryl-[protein] + ATP = O-phospho-L-seryl-[protein] + ADP + H(+)</text>
        <dbReference type="Rhea" id="RHEA:17989"/>
        <dbReference type="Rhea" id="RHEA-COMP:9863"/>
        <dbReference type="Rhea" id="RHEA-COMP:11604"/>
        <dbReference type="ChEBI" id="CHEBI:15378"/>
        <dbReference type="ChEBI" id="CHEBI:29999"/>
        <dbReference type="ChEBI" id="CHEBI:30616"/>
        <dbReference type="ChEBI" id="CHEBI:83421"/>
        <dbReference type="ChEBI" id="CHEBI:456216"/>
        <dbReference type="EC" id="2.7.11.1"/>
    </reaction>
</comment>
<proteinExistence type="inferred from homology"/>
<sequence>MALPPQLFRALENLRDQAKDAVWALSSCLCQQTPKVKINGRTFQIIKVLGEGGFSFVYLAQDEHSGRQFALKKIRCPSGAQSVKEAMREVEAYRRFKHPNIIRILDSAVVQDPEGEGQIVYLFLPLYKRGNLQDMINANVVNGRHFPEQEMVRLFHGTCLAVRAMHEYRPTTPQSAVAAKKNAANKKKNQRPSPGQDEDEDERFPQAEGDAEGGYSYDGVSASVPLVTRHEVEDEPELVFDGDEEVEQARQEGSALEVVPYAHRDLKPGNIMIADDGKTPILMDFGSTMLARVHIENRSQALLQQDIAAEQSTMAYRAPELFDVKTGQTIDEKVDIWSLGCTLYALAYSHSPFENTQTIEQGGSIAMAVLNAQYKHPQSAYSQGLKNLIDSMLKVNPTDRPDINQVIAMTDRVIQSLS</sequence>
<protein>
    <recommendedName>
        <fullName evidence="1">non-specific serine/threonine protein kinase</fullName>
        <ecNumber evidence="1">2.7.11.1</ecNumber>
    </recommendedName>
</protein>
<dbReference type="OrthoDB" id="248923at2759"/>
<evidence type="ECO:0000256" key="7">
    <source>
        <dbReference type="ARBA" id="ARBA00047899"/>
    </source>
</evidence>
<dbReference type="Proteomes" id="UP000054270">
    <property type="component" value="Unassembled WGS sequence"/>
</dbReference>
<dbReference type="GO" id="GO:0004674">
    <property type="term" value="F:protein serine/threonine kinase activity"/>
    <property type="evidence" value="ECO:0007669"/>
    <property type="project" value="UniProtKB-KW"/>
</dbReference>
<dbReference type="Gene3D" id="1.10.510.10">
    <property type="entry name" value="Transferase(Phosphotransferase) domain 1"/>
    <property type="match status" value="2"/>
</dbReference>
<dbReference type="PIRSF" id="PIRSF000654">
    <property type="entry name" value="Integrin-linked_kinase"/>
    <property type="match status" value="1"/>
</dbReference>
<dbReference type="AlphaFoldDB" id="A0A0D2KQG1"/>
<feature type="binding site" evidence="9">
    <location>
        <position position="72"/>
    </location>
    <ligand>
        <name>ATP</name>
        <dbReference type="ChEBI" id="CHEBI:30616"/>
    </ligand>
</feature>
<evidence type="ECO:0000256" key="3">
    <source>
        <dbReference type="ARBA" id="ARBA00022679"/>
    </source>
</evidence>
<dbReference type="Pfam" id="PF00069">
    <property type="entry name" value="Pkinase"/>
    <property type="match status" value="2"/>
</dbReference>
<dbReference type="InterPro" id="IPR052239">
    <property type="entry name" value="Ser/Thr-specific_kinases"/>
</dbReference>
<keyword evidence="2 10" id="KW-0723">Serine/threonine-protein kinase</keyword>
<dbReference type="InterPro" id="IPR011009">
    <property type="entry name" value="Kinase-like_dom_sf"/>
</dbReference>
<evidence type="ECO:0000256" key="11">
    <source>
        <dbReference type="SAM" id="MobiDB-lite"/>
    </source>
</evidence>
<keyword evidence="14" id="KW-1185">Reference proteome</keyword>
<dbReference type="EC" id="2.7.11.1" evidence="1"/>
<comment type="similarity">
    <text evidence="10">Belongs to the protein kinase superfamily.</text>
</comment>
<dbReference type="GO" id="GO:0006624">
    <property type="term" value="P:vacuolar protein processing"/>
    <property type="evidence" value="ECO:0007669"/>
    <property type="project" value="TreeGrafter"/>
</dbReference>
<evidence type="ECO:0000256" key="9">
    <source>
        <dbReference type="PROSITE-ProRule" id="PRU10141"/>
    </source>
</evidence>
<evidence type="ECO:0000256" key="2">
    <source>
        <dbReference type="ARBA" id="ARBA00022527"/>
    </source>
</evidence>
<comment type="catalytic activity">
    <reaction evidence="7">
        <text>L-threonyl-[protein] + ATP = O-phospho-L-threonyl-[protein] + ADP + H(+)</text>
        <dbReference type="Rhea" id="RHEA:46608"/>
        <dbReference type="Rhea" id="RHEA-COMP:11060"/>
        <dbReference type="Rhea" id="RHEA-COMP:11605"/>
        <dbReference type="ChEBI" id="CHEBI:15378"/>
        <dbReference type="ChEBI" id="CHEBI:30013"/>
        <dbReference type="ChEBI" id="CHEBI:30616"/>
        <dbReference type="ChEBI" id="CHEBI:61977"/>
        <dbReference type="ChEBI" id="CHEBI:456216"/>
        <dbReference type="EC" id="2.7.11.1"/>
    </reaction>
</comment>
<name>A0A0D2KQG1_HYPSF</name>
<dbReference type="GO" id="GO:0005773">
    <property type="term" value="C:vacuole"/>
    <property type="evidence" value="ECO:0007669"/>
    <property type="project" value="GOC"/>
</dbReference>
<keyword evidence="5" id="KW-0418">Kinase</keyword>
<keyword evidence="4 9" id="KW-0547">Nucleotide-binding</keyword>
<evidence type="ECO:0000256" key="1">
    <source>
        <dbReference type="ARBA" id="ARBA00012513"/>
    </source>
</evidence>
<organism evidence="13 14">
    <name type="scientific">Hypholoma sublateritium (strain FD-334 SS-4)</name>
    <dbReference type="NCBI Taxonomy" id="945553"/>
    <lineage>
        <taxon>Eukaryota</taxon>
        <taxon>Fungi</taxon>
        <taxon>Dikarya</taxon>
        <taxon>Basidiomycota</taxon>
        <taxon>Agaricomycotina</taxon>
        <taxon>Agaricomycetes</taxon>
        <taxon>Agaricomycetidae</taxon>
        <taxon>Agaricales</taxon>
        <taxon>Agaricineae</taxon>
        <taxon>Strophariaceae</taxon>
        <taxon>Hypholoma</taxon>
    </lineage>
</organism>
<feature type="domain" description="Protein kinase" evidence="12">
    <location>
        <begin position="43"/>
        <end position="414"/>
    </location>
</feature>
<keyword evidence="3" id="KW-0808">Transferase</keyword>
<dbReference type="InterPro" id="IPR017441">
    <property type="entry name" value="Protein_kinase_ATP_BS"/>
</dbReference>
<accession>A0A0D2KQG1</accession>
<dbReference type="STRING" id="945553.A0A0D2KQG1"/>
<evidence type="ECO:0000256" key="5">
    <source>
        <dbReference type="ARBA" id="ARBA00022777"/>
    </source>
</evidence>
<reference evidence="14" key="1">
    <citation type="submission" date="2014-04" db="EMBL/GenBank/DDBJ databases">
        <title>Evolutionary Origins and Diversification of the Mycorrhizal Mutualists.</title>
        <authorList>
            <consortium name="DOE Joint Genome Institute"/>
            <consortium name="Mycorrhizal Genomics Consortium"/>
            <person name="Kohler A."/>
            <person name="Kuo A."/>
            <person name="Nagy L.G."/>
            <person name="Floudas D."/>
            <person name="Copeland A."/>
            <person name="Barry K.W."/>
            <person name="Cichocki N."/>
            <person name="Veneault-Fourrey C."/>
            <person name="LaButti K."/>
            <person name="Lindquist E.A."/>
            <person name="Lipzen A."/>
            <person name="Lundell T."/>
            <person name="Morin E."/>
            <person name="Murat C."/>
            <person name="Riley R."/>
            <person name="Ohm R."/>
            <person name="Sun H."/>
            <person name="Tunlid A."/>
            <person name="Henrissat B."/>
            <person name="Grigoriev I.V."/>
            <person name="Hibbett D.S."/>
            <person name="Martin F."/>
        </authorList>
    </citation>
    <scope>NUCLEOTIDE SEQUENCE [LARGE SCALE GENOMIC DNA]</scope>
    <source>
        <strain evidence="14">FD-334 SS-4</strain>
    </source>
</reference>
<dbReference type="PROSITE" id="PS00108">
    <property type="entry name" value="PROTEIN_KINASE_ST"/>
    <property type="match status" value="1"/>
</dbReference>
<dbReference type="GO" id="GO:0005524">
    <property type="term" value="F:ATP binding"/>
    <property type="evidence" value="ECO:0007669"/>
    <property type="project" value="UniProtKB-UniRule"/>
</dbReference>
<dbReference type="PROSITE" id="PS50011">
    <property type="entry name" value="PROTEIN_KINASE_DOM"/>
    <property type="match status" value="1"/>
</dbReference>
<dbReference type="SUPFAM" id="SSF56112">
    <property type="entry name" value="Protein kinase-like (PK-like)"/>
    <property type="match status" value="1"/>
</dbReference>
<evidence type="ECO:0000256" key="10">
    <source>
        <dbReference type="RuleBase" id="RU000304"/>
    </source>
</evidence>
<dbReference type="GO" id="GO:0032889">
    <property type="term" value="P:regulation of vacuole fusion, non-autophagic"/>
    <property type="evidence" value="ECO:0007669"/>
    <property type="project" value="TreeGrafter"/>
</dbReference>
<dbReference type="InterPro" id="IPR008271">
    <property type="entry name" value="Ser/Thr_kinase_AS"/>
</dbReference>
<dbReference type="GO" id="GO:0005794">
    <property type="term" value="C:Golgi apparatus"/>
    <property type="evidence" value="ECO:0007669"/>
    <property type="project" value="TreeGrafter"/>
</dbReference>
<dbReference type="InterPro" id="IPR000719">
    <property type="entry name" value="Prot_kinase_dom"/>
</dbReference>
<evidence type="ECO:0000256" key="8">
    <source>
        <dbReference type="ARBA" id="ARBA00048679"/>
    </source>
</evidence>
<evidence type="ECO:0000259" key="12">
    <source>
        <dbReference type="PROSITE" id="PS50011"/>
    </source>
</evidence>
<evidence type="ECO:0000313" key="14">
    <source>
        <dbReference type="Proteomes" id="UP000054270"/>
    </source>
</evidence>
<gene>
    <name evidence="13" type="ORF">HYPSUDRAFT_46891</name>
</gene>
<dbReference type="PANTHER" id="PTHR45998">
    <property type="entry name" value="SERINE/THREONINE-PROTEIN KINASE 16"/>
    <property type="match status" value="1"/>
</dbReference>
<evidence type="ECO:0000256" key="6">
    <source>
        <dbReference type="ARBA" id="ARBA00022840"/>
    </source>
</evidence>
<dbReference type="PANTHER" id="PTHR45998:SF2">
    <property type="entry name" value="SERINE_THREONINE-PROTEIN KINASE 16"/>
    <property type="match status" value="1"/>
</dbReference>
<keyword evidence="6 9" id="KW-0067">ATP-binding</keyword>
<dbReference type="OMA" id="AMHQYKV"/>
<evidence type="ECO:0000313" key="13">
    <source>
        <dbReference type="EMBL" id="KJA16857.1"/>
    </source>
</evidence>